<dbReference type="GO" id="GO:0007018">
    <property type="term" value="P:microtubule-based movement"/>
    <property type="evidence" value="ECO:0007669"/>
    <property type="project" value="InterPro"/>
</dbReference>
<dbReference type="PANTHER" id="PTHR22878">
    <property type="entry name" value="DYNEIN HEAVY CHAIN 6, AXONEMAL-LIKE-RELATED"/>
    <property type="match status" value="1"/>
</dbReference>
<evidence type="ECO:0000256" key="14">
    <source>
        <dbReference type="SAM" id="Coils"/>
    </source>
</evidence>
<dbReference type="InterPro" id="IPR024743">
    <property type="entry name" value="Dynein_HC_stalk"/>
</dbReference>
<dbReference type="Pfam" id="PF12775">
    <property type="entry name" value="AAA_7"/>
    <property type="match status" value="1"/>
</dbReference>
<dbReference type="InterPro" id="IPR003593">
    <property type="entry name" value="AAA+_ATPase"/>
</dbReference>
<keyword evidence="11" id="KW-0505">Motor protein</keyword>
<feature type="non-terminal residue" evidence="16">
    <location>
        <position position="3198"/>
    </location>
</feature>
<dbReference type="Gene3D" id="1.10.8.720">
    <property type="entry name" value="Region D6 of dynein motor"/>
    <property type="match status" value="1"/>
</dbReference>
<keyword evidence="17" id="KW-1185">Reference proteome</keyword>
<dbReference type="Pfam" id="PF03028">
    <property type="entry name" value="Dynein_heavy"/>
    <property type="match status" value="1"/>
</dbReference>
<dbReference type="Pfam" id="PF18199">
    <property type="entry name" value="Dynein_C"/>
    <property type="match status" value="1"/>
</dbReference>
<dbReference type="EMBL" id="VWPX01014928">
    <property type="protein sequence ID" value="NWI18034.1"/>
    <property type="molecule type" value="Genomic_DNA"/>
</dbReference>
<dbReference type="InterPro" id="IPR026983">
    <property type="entry name" value="DHC"/>
</dbReference>
<dbReference type="Gene3D" id="3.10.490.20">
    <property type="match status" value="1"/>
</dbReference>
<dbReference type="Proteomes" id="UP000545332">
    <property type="component" value="Unassembled WGS sequence"/>
</dbReference>
<dbReference type="Pfam" id="PF17852">
    <property type="entry name" value="Dynein_AAA_lid"/>
    <property type="match status" value="1"/>
</dbReference>
<dbReference type="InterPro" id="IPR042228">
    <property type="entry name" value="Dynein_linker_3"/>
</dbReference>
<keyword evidence="7" id="KW-0067">ATP-binding</keyword>
<dbReference type="InterPro" id="IPR013602">
    <property type="entry name" value="Dynein_heavy_linker"/>
</dbReference>
<keyword evidence="4" id="KW-0493">Microtubule</keyword>
<dbReference type="InterPro" id="IPR035699">
    <property type="entry name" value="AAA_6"/>
</dbReference>
<dbReference type="SMART" id="SM00382">
    <property type="entry name" value="AAA"/>
    <property type="match status" value="3"/>
</dbReference>
<dbReference type="GO" id="GO:0097729">
    <property type="term" value="C:9+2 motile cilium"/>
    <property type="evidence" value="ECO:0007669"/>
    <property type="project" value="UniProtKB-ARBA"/>
</dbReference>
<dbReference type="FunFam" id="1.20.58.1120:FF:000008">
    <property type="entry name" value="Dynein heavy chain 10, axonemal"/>
    <property type="match status" value="1"/>
</dbReference>
<keyword evidence="9 14" id="KW-0175">Coiled coil</keyword>
<dbReference type="InterPro" id="IPR043157">
    <property type="entry name" value="Dynein_AAA1S"/>
</dbReference>
<dbReference type="InterPro" id="IPR041589">
    <property type="entry name" value="DNAH3_AAA_lid_1"/>
</dbReference>
<dbReference type="InterPro" id="IPR041228">
    <property type="entry name" value="Dynein_C"/>
</dbReference>
<dbReference type="SUPFAM" id="SSF52540">
    <property type="entry name" value="P-loop containing nucleoside triphosphate hydrolases"/>
    <property type="match status" value="4"/>
</dbReference>
<dbReference type="GO" id="GO:0005858">
    <property type="term" value="C:axonemal dynein complex"/>
    <property type="evidence" value="ECO:0007669"/>
    <property type="project" value="UniProtKB-ARBA"/>
</dbReference>
<evidence type="ECO:0000256" key="9">
    <source>
        <dbReference type="ARBA" id="ARBA00023054"/>
    </source>
</evidence>
<evidence type="ECO:0000256" key="13">
    <source>
        <dbReference type="ARBA" id="ARBA00023273"/>
    </source>
</evidence>
<dbReference type="InterPro" id="IPR027417">
    <property type="entry name" value="P-loop_NTPase"/>
</dbReference>
<dbReference type="InterPro" id="IPR042222">
    <property type="entry name" value="Dynein_2_N"/>
</dbReference>
<dbReference type="Gene3D" id="3.20.180.20">
    <property type="entry name" value="Dynein heavy chain, N-terminal domain 2"/>
    <property type="match status" value="1"/>
</dbReference>
<evidence type="ECO:0000256" key="10">
    <source>
        <dbReference type="ARBA" id="ARBA00023069"/>
    </source>
</evidence>
<dbReference type="Gene3D" id="1.20.920.30">
    <property type="match status" value="1"/>
</dbReference>
<dbReference type="InterPro" id="IPR004273">
    <property type="entry name" value="Dynein_heavy_D6_P-loop"/>
</dbReference>
<dbReference type="Pfam" id="PF12774">
    <property type="entry name" value="AAA_6"/>
    <property type="match status" value="1"/>
</dbReference>
<feature type="coiled-coil region" evidence="14">
    <location>
        <begin position="2084"/>
        <end position="2146"/>
    </location>
</feature>
<dbReference type="FunFam" id="1.20.140.100:FF:000013">
    <property type="entry name" value="Dynein heavy chain 10, axonemal"/>
    <property type="match status" value="1"/>
</dbReference>
<dbReference type="FunFam" id="3.40.50.300:FF:000153">
    <property type="entry name" value="Dynein axonemal heavy chain 1"/>
    <property type="match status" value="1"/>
</dbReference>
<dbReference type="Gene3D" id="3.40.50.300">
    <property type="entry name" value="P-loop containing nucleotide triphosphate hydrolases"/>
    <property type="match status" value="5"/>
</dbReference>
<evidence type="ECO:0000313" key="17">
    <source>
        <dbReference type="Proteomes" id="UP000545332"/>
    </source>
</evidence>
<dbReference type="GO" id="GO:0005524">
    <property type="term" value="F:ATP binding"/>
    <property type="evidence" value="ECO:0007669"/>
    <property type="project" value="UniProtKB-KW"/>
</dbReference>
<comment type="similarity">
    <text evidence="2">Belongs to the dynein heavy chain family.</text>
</comment>
<dbReference type="Pfam" id="PF08393">
    <property type="entry name" value="DHC_N2"/>
    <property type="match status" value="1"/>
</dbReference>
<proteinExistence type="inferred from homology"/>
<dbReference type="FunFam" id="3.40.50.300:FF:000063">
    <property type="entry name" value="dynein heavy chain 6, axonemal"/>
    <property type="match status" value="1"/>
</dbReference>
<evidence type="ECO:0000256" key="3">
    <source>
        <dbReference type="ARBA" id="ARBA00022490"/>
    </source>
</evidence>
<dbReference type="FunFam" id="3.40.50.300:FF:001855">
    <property type="entry name" value="Dynein axonemal heavy chain 10"/>
    <property type="match status" value="1"/>
</dbReference>
<evidence type="ECO:0000256" key="2">
    <source>
        <dbReference type="ARBA" id="ARBA00008887"/>
    </source>
</evidence>
<comment type="caution">
    <text evidence="16">The sequence shown here is derived from an EMBL/GenBank/DDBJ whole genome shotgun (WGS) entry which is preliminary data.</text>
</comment>
<dbReference type="Gene3D" id="1.20.140.100">
    <property type="entry name" value="Dynein heavy chain, N-terminal domain 2"/>
    <property type="match status" value="1"/>
</dbReference>
<dbReference type="GO" id="GO:0005874">
    <property type="term" value="C:microtubule"/>
    <property type="evidence" value="ECO:0007669"/>
    <property type="project" value="UniProtKB-KW"/>
</dbReference>
<dbReference type="InterPro" id="IPR041658">
    <property type="entry name" value="AAA_lid_11"/>
</dbReference>
<dbReference type="Gene3D" id="1.20.920.20">
    <property type="match status" value="1"/>
</dbReference>
<dbReference type="Gene3D" id="6.10.140.1060">
    <property type="match status" value="1"/>
</dbReference>
<name>A0A7K4KNL1_9AVES</name>
<evidence type="ECO:0000256" key="12">
    <source>
        <dbReference type="ARBA" id="ARBA00023212"/>
    </source>
</evidence>
<dbReference type="FunFam" id="1.20.920.20:FF:000008">
    <property type="entry name" value="Dynein heavy chain 10, axonemal"/>
    <property type="match status" value="1"/>
</dbReference>
<dbReference type="InterPro" id="IPR041466">
    <property type="entry name" value="Dynein_AAA5_ext"/>
</dbReference>
<reference evidence="16 17" key="1">
    <citation type="submission" date="2019-09" db="EMBL/GenBank/DDBJ databases">
        <title>Bird 10,000 Genomes (B10K) Project - Family phase.</title>
        <authorList>
            <person name="Zhang G."/>
        </authorList>
    </citation>
    <scope>NUCLEOTIDE SEQUENCE [LARGE SCALE GENOMIC DNA]</scope>
    <source>
        <strain evidence="16">B10K-MSB-42743</strain>
        <tissue evidence="16">Heart</tissue>
    </source>
</reference>
<feature type="domain" description="AAA+ ATPase" evidence="15">
    <location>
        <begin position="922"/>
        <end position="1070"/>
    </location>
</feature>
<dbReference type="Pfam" id="PF17857">
    <property type="entry name" value="AAA_lid_1"/>
    <property type="match status" value="1"/>
</dbReference>
<evidence type="ECO:0000256" key="1">
    <source>
        <dbReference type="ARBA" id="ARBA00004430"/>
    </source>
</evidence>
<gene>
    <name evidence="16" type="primary">Dnah10_0</name>
    <name evidence="16" type="ORF">CRYSOU_R12360</name>
</gene>
<feature type="non-terminal residue" evidence="16">
    <location>
        <position position="1"/>
    </location>
</feature>
<organism evidence="16 17">
    <name type="scientific">Crypturellus soui</name>
    <dbReference type="NCBI Taxonomy" id="458187"/>
    <lineage>
        <taxon>Eukaryota</taxon>
        <taxon>Metazoa</taxon>
        <taxon>Chordata</taxon>
        <taxon>Craniata</taxon>
        <taxon>Vertebrata</taxon>
        <taxon>Euteleostomi</taxon>
        <taxon>Archelosauria</taxon>
        <taxon>Archosauria</taxon>
        <taxon>Dinosauria</taxon>
        <taxon>Saurischia</taxon>
        <taxon>Theropoda</taxon>
        <taxon>Coelurosauria</taxon>
        <taxon>Aves</taxon>
        <taxon>Palaeognathae</taxon>
        <taxon>Tinamiformes</taxon>
        <taxon>Tinamidae</taxon>
        <taxon>Crypturellus</taxon>
    </lineage>
</organism>
<dbReference type="Gene3D" id="1.20.58.1120">
    <property type="match status" value="1"/>
</dbReference>
<keyword evidence="8" id="KW-0243">Dynein</keyword>
<feature type="domain" description="AAA+ ATPase" evidence="15">
    <location>
        <begin position="1264"/>
        <end position="1415"/>
    </location>
</feature>
<dbReference type="InterPro" id="IPR043160">
    <property type="entry name" value="Dynein_C_barrel"/>
</dbReference>
<dbReference type="FunFam" id="3.40.50.300:FF:002141">
    <property type="entry name" value="Dynein heavy chain"/>
    <property type="match status" value="1"/>
</dbReference>
<evidence type="ECO:0000256" key="7">
    <source>
        <dbReference type="ARBA" id="ARBA00022840"/>
    </source>
</evidence>
<dbReference type="Pfam" id="PF18198">
    <property type="entry name" value="AAA_lid_11"/>
    <property type="match status" value="1"/>
</dbReference>
<dbReference type="FunFam" id="1.10.287.2620:FF:000002">
    <property type="entry name" value="Dynein heavy chain 2, axonemal"/>
    <property type="match status" value="1"/>
</dbReference>
<dbReference type="InterPro" id="IPR035706">
    <property type="entry name" value="AAA_9"/>
</dbReference>
<keyword evidence="13" id="KW-0966">Cell projection</keyword>
<dbReference type="Pfam" id="PF12777">
    <property type="entry name" value="MT"/>
    <property type="match status" value="1"/>
</dbReference>
<dbReference type="Gene3D" id="1.10.472.130">
    <property type="match status" value="1"/>
</dbReference>
<dbReference type="GO" id="GO:0045505">
    <property type="term" value="F:dynein intermediate chain binding"/>
    <property type="evidence" value="ECO:0007669"/>
    <property type="project" value="InterPro"/>
</dbReference>
<feature type="coiled-coil region" evidence="14">
    <location>
        <begin position="28"/>
        <end position="55"/>
    </location>
</feature>
<evidence type="ECO:0000256" key="11">
    <source>
        <dbReference type="ARBA" id="ARBA00023175"/>
    </source>
</evidence>
<dbReference type="Gene3D" id="1.10.287.2620">
    <property type="match status" value="1"/>
</dbReference>
<dbReference type="FunFam" id="1.10.8.1220:FF:000001">
    <property type="entry name" value="Dynein axonemal heavy chain 5"/>
    <property type="match status" value="1"/>
</dbReference>
<comment type="subcellular location">
    <subcellularLocation>
        <location evidence="1">Cytoplasm</location>
        <location evidence="1">Cytoskeleton</location>
        <location evidence="1">Cilium axoneme</location>
    </subcellularLocation>
</comment>
<dbReference type="GO" id="GO:0051959">
    <property type="term" value="F:dynein light intermediate chain binding"/>
    <property type="evidence" value="ECO:0007669"/>
    <property type="project" value="InterPro"/>
</dbReference>
<dbReference type="GO" id="GO:0008569">
    <property type="term" value="F:minus-end-directed microtubule motor activity"/>
    <property type="evidence" value="ECO:0007669"/>
    <property type="project" value="InterPro"/>
</dbReference>
<sequence length="3198" mass="366310">QVGDYSKELADFFHRFTTEGPGAVGEDLDRGLELMDIFEKELENLEKSHQELGNAEKLFDLPITLYPELIKTQNDMRGLKQIYEIYKLQRVTKEDWSQTLWINLNVQVLQEGIEGFLKSLRKLPKQVRSMPVAFHLEAKMKAFRDSIPLLLDLKNEALRDRHWQELMERTGTSFEMTTETFTLENMFAMELHRHSDVISEIVGTAVKELSIEKGVKEIVDTWEHMKFAVQKYFKGTQERGFILGSVDEIIQILDDNTVNLQSISGSRFVGPFLSTVHHWEKTLSLIGEVIEVWMVVQRKWMYLESIFIGGDIRSQLPDEAKKFDSIDAMFRKAIMDETVKEPIIKKSCEAPNRLSDLHHINDGLEKCQKSLNDYLDSKRNAFPRFFFISDEELLSILGSSDPLCVQEHMIKMYDNIASLRFRDGDSGEKIATAMISAEGEVMEFRKAIAAEGRVESWMTAVLVEMRRTNRLLTKEAIFRYCEDRSRVEWMLLYQGMMVLAANQVWWTWEVEDVFRKVKKGEKQAMKLYAKKMHQQIDDLVTCITKPLSKNDRKKYNTVLIIDVHARDIVDTFVRDSILQAQEFEWESQLRFYWDREPDELNVRQCTGTFSYGYEYMGLNGRLVITPLTDRIYLTLTQALSMYLGGAPAGPAGTGKTETTKDLAKALGLLCVVTNCGEGMDFKAVGKIFSGLAQCGAWGCFDEFNRIDASVLSVISSQIQTIRNALMNHLKTFQFEGQEITLDNRMGIFITMNPGYAGRTELPESVKALFRPVVVIVPDLQQICEIMLFSEGFLMAKTLAKKMTVLYKLAREQLSKQHHYDFGLRALKSVLVMAGELKRGSADLNEDVVLMRALRDMNLPKFVFEDVPLFLGLISDLFPGLDCPRVRYPNFNDAVEQVLEEEGYVVLPVQVDKVVQMYETMLTRHTTMVVGPTGGGKTVVINALCHAQTKLGLLTKLYTLNPKAMSVIELYGILDPTTRDWTDGVLSNIFRDINKPTDKKERRYILFDGDVDALWVENMNSVMDDNKLLTLANGERIRLQAHCALLFEVGDLQYASPATVSRCGMVYVDPKNLRYQPYWQKWTQERGNEQERNELNHLFQKYVPYLIDMIIEGVVDGRQGERLKTIVPQTDLNMVVQLTMMLEALVVTQYDEPDILECFFLEALYCSLGAALLDAGRIKFDEAVKRISCMSTVHDDNIMAKPGELPGQLPTLYDFHFDVIKKRWIPWMQLVPEYIHKPQKKFLDILVPTVDTTRTTWLLEQMVKIRRPVVLVGESGTSKTATTQNFLNHLNKDLNVLLVINFSSRTTSMDIQRNLEANVEKRAKDTYGPPMGKRLLVFMDDMNMPRVDEYGTQQPIALLKLLLEKGFLYDRGKEMTCKILRDLGFVAAMGKAGGGRNEVDPRFISLFSVFNVPFPSEQSLNLIYASILKGHTAMFNESIAAIADKMTVCTLELYKMIVHDLPPTPSKFHYIFNLRDLSRVYNGLVLTTPERFQTVAQMVRVWRNECLRVFHDRLINEADKALVQGRIKHLIEENFPDDLEQAMRDPILFGDFRTALSEGEPRIYEDIQDYDAAKALFQEILEEYNEVNIKMNLVLFDDALEHLIRVHRIVRMDHGHALLIGVGGSGKQSLTRLAAYTAGCEVFEIILSRGYGENNFREDLKKLYLKLGIENKSMIFLFTDSHVAEESFLELINNMLTSGMVPALFPDDEKDTILSQIGDEATKAGMSPAKESVWQYFVNKCASNLHIVLGMSPVGDTLRMWCRNFPGLVNNTGIDWFLRWPPQALYAVAKSFVGASPRVPSDSSEMVIQHIVMVHQSVGDFSKKFLQKLRRSNYVTPKNYLDFIHTYSRLLEEKNEFILAQCKRLEGGLDKLKEASIQLVELNKKLAEQKIVLAEKSAACEALLQEISTNTAVGKYFPTPEEKKKMAEEKAAEIEEQNKIIGVEKKEAETALAEALPILEAAKLELQKLDKSDVTEIRSFAKPPKQVQTVCECILIMRGYKELNWKTAKGMMSEANFLRSLMEIDFDGITQGQVKAVRALLKNLNTTFEEMEVVSRAGLGMLKFVEAVMSYCDVAKEVRPKREKVARLERNYFLSKRELEKIQAELAKIQAELKALGKKYEEAIAEKQQLQEEAEIMQRRLNAADKLISGLGSENERWTKDLEEFKIRKVKLLGDCLLCAAFLSYEGAFNWEFRNEMVYQVWQEDILSREIPLSQPFRLESLLTNEVEVSRWVSQGLPPDELSVQNGILTTYASRFPLCIDPQQQALNWIKKKEEKNSLRMASFNDPDFLKQLELSIKYGSPFLFHDVDEYIDPVIDNVLEKNIKVAQGRTFIVLGDKEVDYDSNFRLYLNTKLANPKYSPSVFGKAMVINYTVTLKGLEDQLLSVIMGFERRELEEQRESLIQETSENRNLLKDLEDSLLRELATSTGNMLDNVDLVQTLEETKSKATEVTEKLNLAEKTAVDIDQLRDGYRPAAKRGAILFFVLSEMALVNIMYQYSLVSFLEVFGLSLRKSMPSSILQKRLKNIMDTLTFNIYNYGCTGLFEKHKLLFSFNMTVKIEQADGRVPQEELDFFLKGNISLEKSARKKPCAWLPDQGWEDLIHLSELFPEKFESLPDDVEKNPDVWKNWYDIDALEQTPFPMHYQNSLTNFQKLLLLRCFRVDRVYRAVTDYVTLTMSEKYVQPPVISFEAIFEQSSPYSPIVFILSPGSDPASDLMKLAERSGFGGNRLKFLAMGQGQEKVALQMLENVVARGLWLMLQNCHLLVRWLIDLEKALEKITKPHPDFRLWLTTDPTKGFPIGILQKSLKVVTEPPNGLKLNMRATYFKIPPEAIEQCPHPAFKSLVYVLAFFHAVVQERRKFGKIGWNVPYDFNESDFQVCMEILNTYLTKAFQQNDDKIPWSSLKYLIGEVMYGGRAIDSFDRRILTVYMDEYLGDFIFDTFQVFHFYKNDEVDYKIPEGTVKDDFVEEIESLPLANTPEVFGLHSNAEIGYYTQAARDMWAHLLELQPQTGESGTGISRDEYIGNVAKDIQNKIPQVFDLDQIRKVFGIDISPTTVVLLQELERFNKLIIRMAKSLAELQRALAGEVGMSSELDDVARALFNGQIPGIWRRLAPDTLKTLGNWMIFFRNRYQQYSTWVNEGEPKVMWLSGLHIPESYLTALVQATCRRNGWPLDRSTLYTEVTAYTTAEDVTEGSGQG</sequence>
<evidence type="ECO:0000259" key="15">
    <source>
        <dbReference type="SMART" id="SM00382"/>
    </source>
</evidence>
<dbReference type="GO" id="GO:0008017">
    <property type="term" value="F:microtubule binding"/>
    <property type="evidence" value="ECO:0007669"/>
    <property type="project" value="UniProtKB-ARBA"/>
</dbReference>
<dbReference type="FunFam" id="1.20.1270.280:FF:000005">
    <property type="entry name" value="Dynein axonemal heavy chain 10"/>
    <property type="match status" value="1"/>
</dbReference>
<feature type="domain" description="AAA+ ATPase" evidence="15">
    <location>
        <begin position="643"/>
        <end position="779"/>
    </location>
</feature>
<protein>
    <submittedName>
        <fullName evidence="16">DYH10 protein</fullName>
    </submittedName>
</protein>
<dbReference type="FunFam" id="3.40.50.300:FF:000049">
    <property type="entry name" value="Dynein, axonemal, heavy chain 5"/>
    <property type="match status" value="1"/>
</dbReference>
<evidence type="ECO:0000256" key="4">
    <source>
        <dbReference type="ARBA" id="ARBA00022701"/>
    </source>
</evidence>
<dbReference type="FunFam" id="1.10.8.720:FF:000005">
    <property type="entry name" value="Dynein axonemal heavy chain 10"/>
    <property type="match status" value="1"/>
</dbReference>
<dbReference type="FunFam" id="3.20.180.20:FF:000001">
    <property type="entry name" value="Dynein axonemal heavy chain 5"/>
    <property type="match status" value="1"/>
</dbReference>
<evidence type="ECO:0000256" key="8">
    <source>
        <dbReference type="ARBA" id="ARBA00023017"/>
    </source>
</evidence>
<keyword evidence="10" id="KW-0969">Cilium</keyword>
<evidence type="ECO:0000313" key="16">
    <source>
        <dbReference type="EMBL" id="NWI18034.1"/>
    </source>
</evidence>
<dbReference type="Pfam" id="PF12781">
    <property type="entry name" value="AAA_9"/>
    <property type="match status" value="1"/>
</dbReference>
<dbReference type="InterPro" id="IPR042219">
    <property type="entry name" value="AAA_lid_11_sf"/>
</dbReference>
<dbReference type="Gene3D" id="1.10.8.1220">
    <property type="match status" value="1"/>
</dbReference>
<dbReference type="FunFam" id="1.10.472.130:FF:000010">
    <property type="entry name" value="Dynein axonemal heavy chain 10"/>
    <property type="match status" value="1"/>
</dbReference>
<keyword evidence="12" id="KW-0206">Cytoskeleton</keyword>
<evidence type="ECO:0000256" key="5">
    <source>
        <dbReference type="ARBA" id="ARBA00022737"/>
    </source>
</evidence>
<keyword evidence="6" id="KW-0547">Nucleotide-binding</keyword>
<dbReference type="OrthoDB" id="64868at2759"/>
<dbReference type="PANTHER" id="PTHR22878:SF63">
    <property type="entry name" value="DYNEIN AXONEMAL HEAVY CHAIN 10"/>
    <property type="match status" value="1"/>
</dbReference>
<dbReference type="Gene3D" id="1.20.1270.280">
    <property type="match status" value="1"/>
</dbReference>
<dbReference type="FunFam" id="1.10.8.710:FF:000002">
    <property type="entry name" value="dynein heavy chain 17, axonemal"/>
    <property type="match status" value="1"/>
</dbReference>
<dbReference type="FunFam" id="1.20.920.30:FF:000007">
    <property type="entry name" value="Dynein axonemal heavy chain 10"/>
    <property type="match status" value="1"/>
</dbReference>
<accession>A0A7K4KNL1</accession>
<dbReference type="Pfam" id="PF12780">
    <property type="entry name" value="AAA_8"/>
    <property type="match status" value="1"/>
</dbReference>
<dbReference type="Gene3D" id="1.10.8.710">
    <property type="match status" value="1"/>
</dbReference>
<keyword evidence="5" id="KW-0677">Repeat</keyword>
<keyword evidence="3" id="KW-0963">Cytoplasm</keyword>
<dbReference type="InterPro" id="IPR024317">
    <property type="entry name" value="Dynein_heavy_chain_D4_dom"/>
</dbReference>
<evidence type="ECO:0000256" key="6">
    <source>
        <dbReference type="ARBA" id="ARBA00022741"/>
    </source>
</evidence>